<dbReference type="Gene3D" id="3.30.70.270">
    <property type="match status" value="1"/>
</dbReference>
<feature type="transmembrane region" description="Helical" evidence="3">
    <location>
        <begin position="22"/>
        <end position="40"/>
    </location>
</feature>
<dbReference type="CDD" id="cd01949">
    <property type="entry name" value="GGDEF"/>
    <property type="match status" value="1"/>
</dbReference>
<keyword evidence="6" id="KW-1185">Reference proteome</keyword>
<dbReference type="SMART" id="SM00267">
    <property type="entry name" value="GGDEF"/>
    <property type="match status" value="1"/>
</dbReference>
<dbReference type="InterPro" id="IPR000160">
    <property type="entry name" value="GGDEF_dom"/>
</dbReference>
<evidence type="ECO:0000256" key="3">
    <source>
        <dbReference type="SAM" id="Phobius"/>
    </source>
</evidence>
<evidence type="ECO:0000313" key="5">
    <source>
        <dbReference type="EMBL" id="GGE76823.1"/>
    </source>
</evidence>
<evidence type="ECO:0000256" key="1">
    <source>
        <dbReference type="ARBA" id="ARBA00012528"/>
    </source>
</evidence>
<sequence length="387" mass="43165">MSALDIPVKYQLEARQAFLHDLSWRMAAGAFVYLFCWLLLLMPFNALLPQPIVWGEMVKGALLLLSAAVIRAMGVWLYVRRASSSVNCDETSGANYPFESRDWGLSIGLVLNALSWSVLMALILNGEQFTALREPSLMICGVLYAFISISLSIDLRQLRLFLLCFPLPLGLAMMLQGQAHDILAGGLLMVSVYPTFRFCRLHHREYWRQLTARLQLKDYSEQLEHLSRTDSLTGLYNQRSFIEQLDRLDSRQPRALLLLDLDHFKQINDSFGHRAGDLCLSEVGRIIRAETQGGIAARYGGEEFAILLTSMDAEQAKGLAKRLRRKIEALTLVYQGQTFKVTVSIGLACAPVGSEPGALFHAADTALYAAKDAGRNCIREAESSTVT</sequence>
<evidence type="ECO:0000259" key="4">
    <source>
        <dbReference type="PROSITE" id="PS50887"/>
    </source>
</evidence>
<comment type="catalytic activity">
    <reaction evidence="2">
        <text>2 GTP = 3',3'-c-di-GMP + 2 diphosphate</text>
        <dbReference type="Rhea" id="RHEA:24898"/>
        <dbReference type="ChEBI" id="CHEBI:33019"/>
        <dbReference type="ChEBI" id="CHEBI:37565"/>
        <dbReference type="ChEBI" id="CHEBI:58805"/>
        <dbReference type="EC" id="2.7.7.65"/>
    </reaction>
</comment>
<dbReference type="Proteomes" id="UP000606498">
    <property type="component" value="Unassembled WGS sequence"/>
</dbReference>
<feature type="transmembrane region" description="Helical" evidence="3">
    <location>
        <begin position="136"/>
        <end position="153"/>
    </location>
</feature>
<evidence type="ECO:0000313" key="6">
    <source>
        <dbReference type="Proteomes" id="UP000606498"/>
    </source>
</evidence>
<dbReference type="Pfam" id="PF00990">
    <property type="entry name" value="GGDEF"/>
    <property type="match status" value="1"/>
</dbReference>
<dbReference type="PANTHER" id="PTHR45138:SF9">
    <property type="entry name" value="DIGUANYLATE CYCLASE DGCM-RELATED"/>
    <property type="match status" value="1"/>
</dbReference>
<dbReference type="EC" id="2.7.7.65" evidence="1"/>
<dbReference type="NCBIfam" id="TIGR00254">
    <property type="entry name" value="GGDEF"/>
    <property type="match status" value="1"/>
</dbReference>
<organism evidence="5 6">
    <name type="scientific">Shewanella carassii</name>
    <dbReference type="NCBI Taxonomy" id="1987584"/>
    <lineage>
        <taxon>Bacteria</taxon>
        <taxon>Pseudomonadati</taxon>
        <taxon>Pseudomonadota</taxon>
        <taxon>Gammaproteobacteria</taxon>
        <taxon>Alteromonadales</taxon>
        <taxon>Shewanellaceae</taxon>
        <taxon>Shewanella</taxon>
    </lineage>
</organism>
<keyword evidence="3" id="KW-1133">Transmembrane helix</keyword>
<feature type="domain" description="GGDEF" evidence="4">
    <location>
        <begin position="252"/>
        <end position="383"/>
    </location>
</feature>
<keyword evidence="3" id="KW-0812">Transmembrane</keyword>
<feature type="transmembrane region" description="Helical" evidence="3">
    <location>
        <begin position="103"/>
        <end position="124"/>
    </location>
</feature>
<feature type="transmembrane region" description="Helical" evidence="3">
    <location>
        <begin position="60"/>
        <end position="79"/>
    </location>
</feature>
<keyword evidence="3" id="KW-0472">Membrane</keyword>
<dbReference type="InterPro" id="IPR029787">
    <property type="entry name" value="Nucleotide_cyclase"/>
</dbReference>
<dbReference type="EMBL" id="BMKO01000003">
    <property type="protein sequence ID" value="GGE76823.1"/>
    <property type="molecule type" value="Genomic_DNA"/>
</dbReference>
<dbReference type="InterPro" id="IPR050469">
    <property type="entry name" value="Diguanylate_Cyclase"/>
</dbReference>
<reference evidence="6" key="1">
    <citation type="journal article" date="2019" name="Int. J. Syst. Evol. Microbiol.">
        <title>The Global Catalogue of Microorganisms (GCM) 10K type strain sequencing project: providing services to taxonomists for standard genome sequencing and annotation.</title>
        <authorList>
            <consortium name="The Broad Institute Genomics Platform"/>
            <consortium name="The Broad Institute Genome Sequencing Center for Infectious Disease"/>
            <person name="Wu L."/>
            <person name="Ma J."/>
        </authorList>
    </citation>
    <scope>NUCLEOTIDE SEQUENCE [LARGE SCALE GENOMIC DNA]</scope>
    <source>
        <strain evidence="6">CGMCC 1.16033</strain>
    </source>
</reference>
<dbReference type="InterPro" id="IPR043128">
    <property type="entry name" value="Rev_trsase/Diguanyl_cyclase"/>
</dbReference>
<comment type="caution">
    <text evidence="5">The sequence shown here is derived from an EMBL/GenBank/DDBJ whole genome shotgun (WGS) entry which is preliminary data.</text>
</comment>
<evidence type="ECO:0000256" key="2">
    <source>
        <dbReference type="ARBA" id="ARBA00034247"/>
    </source>
</evidence>
<dbReference type="PROSITE" id="PS50887">
    <property type="entry name" value="GGDEF"/>
    <property type="match status" value="1"/>
</dbReference>
<name>A0ABQ1T2C0_9GAMM</name>
<dbReference type="RefSeq" id="WP_100142850.1">
    <property type="nucleotide sequence ID" value="NZ_BMKO01000003.1"/>
</dbReference>
<dbReference type="PANTHER" id="PTHR45138">
    <property type="entry name" value="REGULATORY COMPONENTS OF SENSORY TRANSDUCTION SYSTEM"/>
    <property type="match status" value="1"/>
</dbReference>
<gene>
    <name evidence="5" type="ORF">GCM10011520_16670</name>
</gene>
<accession>A0ABQ1T2C0</accession>
<proteinExistence type="predicted"/>
<protein>
    <recommendedName>
        <fullName evidence="1">diguanylate cyclase</fullName>
        <ecNumber evidence="1">2.7.7.65</ecNumber>
    </recommendedName>
</protein>
<dbReference type="SUPFAM" id="SSF55073">
    <property type="entry name" value="Nucleotide cyclase"/>
    <property type="match status" value="1"/>
</dbReference>